<sequence length="119" mass="13487">MRLFPRFAPLLAALILPLTPAYGDTPHLANLVKTGPHARVPVDRPFGAECRIRIEGSYVITYCHNPYPEVDRLALHIECDRWWDLDSDGTPVAVGPTQTVRLTGRCWKEVRSAWVTHKK</sequence>
<proteinExistence type="predicted"/>
<comment type="caution">
    <text evidence="2">The sequence shown here is derived from an EMBL/GenBank/DDBJ whole genome shotgun (WGS) entry which is preliminary data.</text>
</comment>
<dbReference type="RefSeq" id="WP_165343629.1">
    <property type="nucleotide sequence ID" value="NZ_JAAKZX010000161.1"/>
</dbReference>
<dbReference type="EMBL" id="JAAKZX010000161">
    <property type="protein sequence ID" value="NGO47105.1"/>
    <property type="molecule type" value="Genomic_DNA"/>
</dbReference>
<dbReference type="Proteomes" id="UP001518140">
    <property type="component" value="Unassembled WGS sequence"/>
</dbReference>
<protein>
    <submittedName>
        <fullName evidence="2">Uncharacterized protein</fullName>
    </submittedName>
</protein>
<evidence type="ECO:0000313" key="2">
    <source>
        <dbReference type="EMBL" id="NGO47105.1"/>
    </source>
</evidence>
<evidence type="ECO:0000256" key="1">
    <source>
        <dbReference type="SAM" id="SignalP"/>
    </source>
</evidence>
<keyword evidence="3" id="KW-1185">Reference proteome</keyword>
<accession>A0ABX0E2J5</accession>
<keyword evidence="1" id="KW-0732">Signal</keyword>
<feature type="signal peptide" evidence="1">
    <location>
        <begin position="1"/>
        <end position="23"/>
    </location>
</feature>
<reference evidence="2 3" key="1">
    <citation type="submission" date="2020-02" db="EMBL/GenBank/DDBJ databases">
        <title>Whole-genome analyses of novel actinobacteria.</title>
        <authorList>
            <person name="Sahin N."/>
            <person name="Tokatli A."/>
        </authorList>
    </citation>
    <scope>NUCLEOTIDE SEQUENCE [LARGE SCALE GENOMIC DNA]</scope>
    <source>
        <strain evidence="2 3">YC419</strain>
    </source>
</reference>
<organism evidence="2 3">
    <name type="scientific">Streptomyces ureilyticus</name>
    <dbReference type="NCBI Taxonomy" id="1775131"/>
    <lineage>
        <taxon>Bacteria</taxon>
        <taxon>Bacillati</taxon>
        <taxon>Actinomycetota</taxon>
        <taxon>Actinomycetes</taxon>
        <taxon>Kitasatosporales</taxon>
        <taxon>Streptomycetaceae</taxon>
        <taxon>Streptomyces</taxon>
    </lineage>
</organism>
<gene>
    <name evidence="2" type="ORF">G6048_35060</name>
</gene>
<evidence type="ECO:0000313" key="3">
    <source>
        <dbReference type="Proteomes" id="UP001518140"/>
    </source>
</evidence>
<feature type="chain" id="PRO_5045971151" evidence="1">
    <location>
        <begin position="24"/>
        <end position="119"/>
    </location>
</feature>
<name>A0ABX0E2J5_9ACTN</name>